<proteinExistence type="predicted"/>
<evidence type="ECO:0000313" key="2">
    <source>
        <dbReference type="Proteomes" id="UP000323720"/>
    </source>
</evidence>
<comment type="caution">
    <text evidence="1">The sequence shown here is derived from an EMBL/GenBank/DDBJ whole genome shotgun (WGS) entry which is preliminary data.</text>
</comment>
<organism evidence="1 2">
    <name type="scientific">Bizionia myxarmorum</name>
    <dbReference type="NCBI Taxonomy" id="291186"/>
    <lineage>
        <taxon>Bacteria</taxon>
        <taxon>Pseudomonadati</taxon>
        <taxon>Bacteroidota</taxon>
        <taxon>Flavobacteriia</taxon>
        <taxon>Flavobacteriales</taxon>
        <taxon>Flavobacteriaceae</taxon>
        <taxon>Bizionia</taxon>
    </lineage>
</organism>
<evidence type="ECO:0000313" key="1">
    <source>
        <dbReference type="EMBL" id="TYB79806.1"/>
    </source>
</evidence>
<sequence>MSEAVENSLCQDCKFMDTCILTTNKSFIWSCSEFQISAKSILKNQSQFKAKPVNHKLKKAAIELI</sequence>
<accession>A0A5D0RFR2</accession>
<name>A0A5D0RFR2_9FLAO</name>
<dbReference type="AlphaFoldDB" id="A0A5D0RFR2"/>
<dbReference type="OrthoDB" id="1454737at2"/>
<reference evidence="1 2" key="1">
    <citation type="submission" date="2019-08" db="EMBL/GenBank/DDBJ databases">
        <title>Genomes of Antarctic Bizionia species.</title>
        <authorList>
            <person name="Bowman J.P."/>
        </authorList>
    </citation>
    <scope>NUCLEOTIDE SEQUENCE [LARGE SCALE GENOMIC DNA]</scope>
    <source>
        <strain evidence="1 2">ADA-4</strain>
    </source>
</reference>
<protein>
    <submittedName>
        <fullName evidence="1">Uncharacterized protein</fullName>
    </submittedName>
</protein>
<keyword evidence="2" id="KW-1185">Reference proteome</keyword>
<dbReference type="Proteomes" id="UP000323720">
    <property type="component" value="Unassembled WGS sequence"/>
</dbReference>
<gene>
    <name evidence="1" type="ORF">ES674_08670</name>
</gene>
<dbReference type="EMBL" id="VSKK01000001">
    <property type="protein sequence ID" value="TYB79806.1"/>
    <property type="molecule type" value="Genomic_DNA"/>
</dbReference>
<dbReference type="RefSeq" id="WP_148403534.1">
    <property type="nucleotide sequence ID" value="NZ_VSKK01000001.1"/>
</dbReference>